<keyword evidence="12" id="KW-1185">Reference proteome</keyword>
<reference evidence="10" key="3">
    <citation type="submission" date="2024-09" db="EMBL/GenBank/DDBJ databases">
        <authorList>
            <person name="Sun Q."/>
        </authorList>
    </citation>
    <scope>NUCLEOTIDE SEQUENCE</scope>
    <source>
        <strain evidence="10">NBRC 107106</strain>
    </source>
</reference>
<comment type="caution">
    <text evidence="10">The sequence shown here is derived from an EMBL/GenBank/DDBJ whole genome shotgun (WGS) entry which is preliminary data.</text>
</comment>
<comment type="catalytic activity">
    <reaction evidence="1 8">
        <text>N-(5-phospho-beta-D-ribosyl)anthranilate = 1-(2-carboxyphenylamino)-1-deoxy-D-ribulose 5-phosphate</text>
        <dbReference type="Rhea" id="RHEA:21540"/>
        <dbReference type="ChEBI" id="CHEBI:18277"/>
        <dbReference type="ChEBI" id="CHEBI:58613"/>
        <dbReference type="EC" id="5.3.1.24"/>
    </reaction>
</comment>
<keyword evidence="6 8" id="KW-0057">Aromatic amino acid biosynthesis</keyword>
<dbReference type="PANTHER" id="PTHR42894:SF1">
    <property type="entry name" value="N-(5'-PHOSPHORIBOSYL)ANTHRANILATE ISOMERASE"/>
    <property type="match status" value="1"/>
</dbReference>
<evidence type="ECO:0000259" key="9">
    <source>
        <dbReference type="Pfam" id="PF00697"/>
    </source>
</evidence>
<evidence type="ECO:0000256" key="1">
    <source>
        <dbReference type="ARBA" id="ARBA00001164"/>
    </source>
</evidence>
<gene>
    <name evidence="8" type="primary">trpF</name>
    <name evidence="10" type="ORF">ACFQL7_00105</name>
    <name evidence="11" type="ORF">ACFQL7_20455</name>
</gene>
<dbReference type="GO" id="GO:0004640">
    <property type="term" value="F:phosphoribosylanthranilate isomerase activity"/>
    <property type="evidence" value="ECO:0007669"/>
    <property type="project" value="UniProtKB-UniRule"/>
</dbReference>
<reference evidence="12" key="2">
    <citation type="journal article" date="2019" name="Int. J. Syst. Evol. Microbiol.">
        <title>The Global Catalogue of Microorganisms (GCM) 10K type strain sequencing project: providing services to taxonomists for standard genome sequencing and annotation.</title>
        <authorList>
            <consortium name="The Broad Institute Genomics Platform"/>
            <consortium name="The Broad Institute Genome Sequencing Center for Infectious Disease"/>
            <person name="Wu L."/>
            <person name="Ma J."/>
        </authorList>
    </citation>
    <scope>NUCLEOTIDE SEQUENCE [LARGE SCALE GENOMIC DNA]</scope>
    <source>
        <strain evidence="12">RDMS1</strain>
    </source>
</reference>
<evidence type="ECO:0000313" key="11">
    <source>
        <dbReference type="EMBL" id="MFC7191926.1"/>
    </source>
</evidence>
<evidence type="ECO:0000256" key="3">
    <source>
        <dbReference type="ARBA" id="ARBA00007571"/>
    </source>
</evidence>
<dbReference type="Pfam" id="PF00697">
    <property type="entry name" value="PRAI"/>
    <property type="match status" value="1"/>
</dbReference>
<keyword evidence="7 8" id="KW-0413">Isomerase</keyword>
<dbReference type="InterPro" id="IPR013785">
    <property type="entry name" value="Aldolase_TIM"/>
</dbReference>
<evidence type="ECO:0000256" key="4">
    <source>
        <dbReference type="ARBA" id="ARBA00022605"/>
    </source>
</evidence>
<dbReference type="HAMAP" id="MF_00135">
    <property type="entry name" value="PRAI"/>
    <property type="match status" value="1"/>
</dbReference>
<evidence type="ECO:0000313" key="10">
    <source>
        <dbReference type="EMBL" id="MFC7188412.1"/>
    </source>
</evidence>
<comment type="similarity">
    <text evidence="3 8">Belongs to the TrpF family.</text>
</comment>
<evidence type="ECO:0000256" key="6">
    <source>
        <dbReference type="ARBA" id="ARBA00023141"/>
    </source>
</evidence>
<name>A0ABD5YIT1_9EURY</name>
<protein>
    <recommendedName>
        <fullName evidence="8">N-(5'-phosphoribosyl)anthranilate isomerase</fullName>
        <shortName evidence="8">PRAI</shortName>
        <ecNumber evidence="8">5.3.1.24</ecNumber>
    </recommendedName>
</protein>
<feature type="domain" description="N-(5'phosphoribosyl) anthranilate isomerase (PRAI)" evidence="9">
    <location>
        <begin position="20"/>
        <end position="218"/>
    </location>
</feature>
<comment type="pathway">
    <text evidence="2 8">Amino-acid biosynthesis; L-tryptophan biosynthesis; L-tryptophan from chorismate: step 3/5.</text>
</comment>
<evidence type="ECO:0000256" key="7">
    <source>
        <dbReference type="ARBA" id="ARBA00023235"/>
    </source>
</evidence>
<evidence type="ECO:0000256" key="8">
    <source>
        <dbReference type="HAMAP-Rule" id="MF_00135"/>
    </source>
</evidence>
<dbReference type="GeneID" id="76201716"/>
<dbReference type="RefSeq" id="WP_264555434.1">
    <property type="nucleotide sequence ID" value="NZ_CP109979.1"/>
</dbReference>
<dbReference type="PANTHER" id="PTHR42894">
    <property type="entry name" value="N-(5'-PHOSPHORIBOSYL)ANTHRANILATE ISOMERASE"/>
    <property type="match status" value="1"/>
</dbReference>
<dbReference type="InterPro" id="IPR044643">
    <property type="entry name" value="TrpF_fam"/>
</dbReference>
<dbReference type="EMBL" id="JBHTAX010000001">
    <property type="protein sequence ID" value="MFC7191926.1"/>
    <property type="molecule type" value="Genomic_DNA"/>
</dbReference>
<evidence type="ECO:0000256" key="5">
    <source>
        <dbReference type="ARBA" id="ARBA00022822"/>
    </source>
</evidence>
<dbReference type="InterPro" id="IPR011060">
    <property type="entry name" value="RibuloseP-bd_barrel"/>
</dbReference>
<reference evidence="10" key="1">
    <citation type="journal article" date="2014" name="Int. J. Syst. Evol. Microbiol.">
        <title>Complete genome sequence of Corynebacterium casei LMG S-19264T (=DSM 44701T), isolated from a smear-ripened cheese.</title>
        <authorList>
            <consortium name="US DOE Joint Genome Institute (JGI-PGF)"/>
            <person name="Walter F."/>
            <person name="Albersmeier A."/>
            <person name="Kalinowski J."/>
            <person name="Ruckert C."/>
        </authorList>
    </citation>
    <scope>NUCLEOTIDE SEQUENCE [LARGE SCALE GENOMIC DNA]</scope>
    <source>
        <strain evidence="10">NBRC 107106</strain>
    </source>
</reference>
<organism evidence="10 12">
    <name type="scientific">Halocatena marina</name>
    <dbReference type="NCBI Taxonomy" id="2934937"/>
    <lineage>
        <taxon>Archaea</taxon>
        <taxon>Methanobacteriati</taxon>
        <taxon>Methanobacteriota</taxon>
        <taxon>Stenosarchaea group</taxon>
        <taxon>Halobacteria</taxon>
        <taxon>Halobacteriales</taxon>
        <taxon>Natronomonadaceae</taxon>
        <taxon>Halocatena</taxon>
    </lineage>
</organism>
<dbReference type="EMBL" id="JBHTAX010000001">
    <property type="protein sequence ID" value="MFC7188412.1"/>
    <property type="molecule type" value="Genomic_DNA"/>
</dbReference>
<evidence type="ECO:0000313" key="12">
    <source>
        <dbReference type="Proteomes" id="UP001596417"/>
    </source>
</evidence>
<accession>A0ABD5YIT1</accession>
<dbReference type="SUPFAM" id="SSF51366">
    <property type="entry name" value="Ribulose-phoshate binding barrel"/>
    <property type="match status" value="1"/>
</dbReference>
<dbReference type="CDD" id="cd00405">
    <property type="entry name" value="PRAI"/>
    <property type="match status" value="1"/>
</dbReference>
<dbReference type="InterPro" id="IPR001240">
    <property type="entry name" value="PRAI_dom"/>
</dbReference>
<dbReference type="Proteomes" id="UP001596417">
    <property type="component" value="Unassembled WGS sequence"/>
</dbReference>
<dbReference type="EC" id="5.3.1.24" evidence="8"/>
<dbReference type="GO" id="GO:0000162">
    <property type="term" value="P:L-tryptophan biosynthetic process"/>
    <property type="evidence" value="ECO:0007669"/>
    <property type="project" value="UniProtKB-UniRule"/>
</dbReference>
<dbReference type="Gene3D" id="3.20.20.70">
    <property type="entry name" value="Aldolase class I"/>
    <property type="match status" value="1"/>
</dbReference>
<proteinExistence type="inferred from homology"/>
<keyword evidence="5 8" id="KW-0822">Tryptophan biosynthesis</keyword>
<dbReference type="AlphaFoldDB" id="A0ABD5YIT1"/>
<sequence>MNNLRRTGQKQTDQTSQTRIKICGITTQDDRDIAVAAGADAVGFISGVTVETPREVTPETAATLVATTPPFVSTVLVTMPERVHDVVERIEHVRPDIVQVHGLSPDAVECLSSMTTTAVIPAVTAADTACYEQVADALLVDSLDENGAGGTGSTHDWERTRDKIEKIDTPVVLAGGLTPENVSRAIEIVDPYGVDVASGVEQRGGKKDADAVRSFVEQARRAV</sequence>
<keyword evidence="4 8" id="KW-0028">Amino-acid biosynthesis</keyword>
<evidence type="ECO:0000256" key="2">
    <source>
        <dbReference type="ARBA" id="ARBA00004664"/>
    </source>
</evidence>